<feature type="domain" description="Glyoxalase-like" evidence="1">
    <location>
        <begin position="59"/>
        <end position="153"/>
    </location>
</feature>
<organism evidence="2 3">
    <name type="scientific">Kribbella ginsengisoli</name>
    <dbReference type="NCBI Taxonomy" id="363865"/>
    <lineage>
        <taxon>Bacteria</taxon>
        <taxon>Bacillati</taxon>
        <taxon>Actinomycetota</taxon>
        <taxon>Actinomycetes</taxon>
        <taxon>Propionibacteriales</taxon>
        <taxon>Kribbellaceae</taxon>
        <taxon>Kribbella</taxon>
    </lineage>
</organism>
<dbReference type="InterPro" id="IPR041581">
    <property type="entry name" value="Glyoxalase_6"/>
</dbReference>
<feature type="domain" description="Glyoxalase-like" evidence="1">
    <location>
        <begin position="266"/>
        <end position="370"/>
    </location>
</feature>
<dbReference type="Gene3D" id="3.10.180.10">
    <property type="entry name" value="2,3-Dihydroxybiphenyl 1,2-Dioxygenase, domain 1"/>
    <property type="match status" value="2"/>
</dbReference>
<dbReference type="Pfam" id="PF18029">
    <property type="entry name" value="Glyoxalase_6"/>
    <property type="match status" value="2"/>
</dbReference>
<name>A0ABP6X1W2_9ACTN</name>
<evidence type="ECO:0000259" key="1">
    <source>
        <dbReference type="Pfam" id="PF18029"/>
    </source>
</evidence>
<dbReference type="SUPFAM" id="SSF54593">
    <property type="entry name" value="Glyoxalase/Bleomycin resistance protein/Dihydroxybiphenyl dioxygenase"/>
    <property type="match status" value="1"/>
</dbReference>
<accession>A0ABP6X1W2</accession>
<gene>
    <name evidence="2" type="ORF">GCM10022235_30590</name>
</gene>
<dbReference type="Proteomes" id="UP001501222">
    <property type="component" value="Unassembled WGS sequence"/>
</dbReference>
<reference evidence="3" key="1">
    <citation type="journal article" date="2019" name="Int. J. Syst. Evol. Microbiol.">
        <title>The Global Catalogue of Microorganisms (GCM) 10K type strain sequencing project: providing services to taxonomists for standard genome sequencing and annotation.</title>
        <authorList>
            <consortium name="The Broad Institute Genomics Platform"/>
            <consortium name="The Broad Institute Genome Sequencing Center for Infectious Disease"/>
            <person name="Wu L."/>
            <person name="Ma J."/>
        </authorList>
    </citation>
    <scope>NUCLEOTIDE SEQUENCE [LARGE SCALE GENOMIC DNA]</scope>
    <source>
        <strain evidence="3">JCM 16928</strain>
    </source>
</reference>
<dbReference type="PANTHER" id="PTHR35908:SF1">
    <property type="entry name" value="CONSERVED PROTEIN"/>
    <property type="match status" value="1"/>
</dbReference>
<proteinExistence type="predicted"/>
<dbReference type="EMBL" id="BAABAA010000003">
    <property type="protein sequence ID" value="GAA3560181.1"/>
    <property type="molecule type" value="Genomic_DNA"/>
</dbReference>
<dbReference type="CDD" id="cd06587">
    <property type="entry name" value="VOC"/>
    <property type="match status" value="1"/>
</dbReference>
<keyword evidence="3" id="KW-1185">Reference proteome</keyword>
<dbReference type="InterPro" id="IPR029068">
    <property type="entry name" value="Glyas_Bleomycin-R_OHBP_Dase"/>
</dbReference>
<dbReference type="PANTHER" id="PTHR35908">
    <property type="entry name" value="HYPOTHETICAL FUSION PROTEIN"/>
    <property type="match status" value="1"/>
</dbReference>
<protein>
    <recommendedName>
        <fullName evidence="1">Glyoxalase-like domain-containing protein</fullName>
    </recommendedName>
</protein>
<comment type="caution">
    <text evidence="2">The sequence shown here is derived from an EMBL/GenBank/DDBJ whole genome shotgun (WGS) entry which is preliminary data.</text>
</comment>
<evidence type="ECO:0000313" key="3">
    <source>
        <dbReference type="Proteomes" id="UP001501222"/>
    </source>
</evidence>
<sequence>MGGREFPDFDLRAGGVRVRIGVPGGEPGQAEMTLAGGISAAAQELGMVADPAGLQVLRVAVSSGELASVASFWSTAFAYEPVGDLRFEDPLRRDPAISFYRLDEPRPLRNRIHVDVSRPSEAVEAFRAAVGQEPFGPWGVALADPDGNEIDLVPGGELPTEISDARARTDEVGTADWRVLFGAMTFYPTTSPAQAGRLATAVAALTDEAGRPLLVDLRPDGVTIDSGKDQWEEDTAGFVTLAARIQSAARELGLSADPARLRFVQFGIDAVDVAAVKDFWTTVLGYQETPRGYDLYDPRRLNPTFILQEMDAAESERRRQRNRTHFELLVPADLVESRLATAVAACGTILPADRPGTRTAADPEGNELTLITS</sequence>
<evidence type="ECO:0000313" key="2">
    <source>
        <dbReference type="EMBL" id="GAA3560181.1"/>
    </source>
</evidence>